<evidence type="ECO:0000256" key="1">
    <source>
        <dbReference type="SAM" id="Phobius"/>
    </source>
</evidence>
<keyword evidence="1" id="KW-1133">Transmembrane helix</keyword>
<reference evidence="2 3" key="1">
    <citation type="journal article" date="2020" name="Microb. Ecol.">
        <title>Ecogenomics of the Marine Benthic Filamentous Cyanobacterium Adonisia.</title>
        <authorList>
            <person name="Walter J.M."/>
            <person name="Coutinho F.H."/>
            <person name="Leomil L."/>
            <person name="Hargreaves P.I."/>
            <person name="Campeao M.E."/>
            <person name="Vieira V.V."/>
            <person name="Silva B.S."/>
            <person name="Fistarol G.O."/>
            <person name="Salomon P.S."/>
            <person name="Sawabe T."/>
            <person name="Mino S."/>
            <person name="Hosokawa M."/>
            <person name="Miyashita H."/>
            <person name="Maruyama F."/>
            <person name="van Verk M.C."/>
            <person name="Dutilh B.E."/>
            <person name="Thompson C.C."/>
            <person name="Thompson F.L."/>
        </authorList>
    </citation>
    <scope>NUCLEOTIDE SEQUENCE [LARGE SCALE GENOMIC DNA]</scope>
    <source>
        <strain evidence="2 3">CCMR0081</strain>
    </source>
</reference>
<dbReference type="RefSeq" id="WP_163696977.1">
    <property type="nucleotide sequence ID" value="NZ_QXHD01000004.1"/>
</dbReference>
<evidence type="ECO:0000313" key="3">
    <source>
        <dbReference type="Proteomes" id="UP000481033"/>
    </source>
</evidence>
<proteinExistence type="predicted"/>
<organism evidence="2 3">
    <name type="scientific">Adonisia turfae CCMR0081</name>
    <dbReference type="NCBI Taxonomy" id="2292702"/>
    <lineage>
        <taxon>Bacteria</taxon>
        <taxon>Bacillati</taxon>
        <taxon>Cyanobacteriota</taxon>
        <taxon>Adonisia</taxon>
        <taxon>Adonisia turfae</taxon>
    </lineage>
</organism>
<sequence>MNDKINISGSQITGANSIGSGSSSGNFINSIDAQYQQNISGTDSIEKILESLVQIAESFSSQYKELATTYVEDLRSDLKQKEKNPSKLRMRILSLLSIVVTLGGGIAGVADFANNVLDLSQKLQVPFVEIQPQLSQVKQLYPDFKWNLPIDQ</sequence>
<dbReference type="Proteomes" id="UP000481033">
    <property type="component" value="Unassembled WGS sequence"/>
</dbReference>
<comment type="caution">
    <text evidence="2">The sequence shown here is derived from an EMBL/GenBank/DDBJ whole genome shotgun (WGS) entry which is preliminary data.</text>
</comment>
<keyword evidence="1" id="KW-0472">Membrane</keyword>
<dbReference type="EMBL" id="QXHD01000004">
    <property type="protein sequence ID" value="NEZ55211.1"/>
    <property type="molecule type" value="Genomic_DNA"/>
</dbReference>
<name>A0A6M0RHV9_9CYAN</name>
<evidence type="ECO:0000313" key="2">
    <source>
        <dbReference type="EMBL" id="NEZ55211.1"/>
    </source>
</evidence>
<keyword evidence="1" id="KW-0812">Transmembrane</keyword>
<protein>
    <submittedName>
        <fullName evidence="2">Uncharacterized protein</fullName>
    </submittedName>
</protein>
<accession>A0A6M0RHV9</accession>
<dbReference type="AlphaFoldDB" id="A0A6M0RHV9"/>
<keyword evidence="3" id="KW-1185">Reference proteome</keyword>
<gene>
    <name evidence="2" type="ORF">DXZ20_05870</name>
</gene>
<feature type="transmembrane region" description="Helical" evidence="1">
    <location>
        <begin position="92"/>
        <end position="113"/>
    </location>
</feature>